<evidence type="ECO:0000256" key="1">
    <source>
        <dbReference type="ARBA" id="ARBA00004123"/>
    </source>
</evidence>
<keyword evidence="12" id="KW-0539">Nucleus</keyword>
<feature type="compositionally biased region" description="Acidic residues" evidence="13">
    <location>
        <begin position="1"/>
        <end position="15"/>
    </location>
</feature>
<sequence length="784" mass="85781">MATTGEEEVEYESDPEVVKRSLSMRRRKAASDDEEGEREVDVNNNNNRNAARMDRRVVVHSDESDGQGGAADYDDEEEELELEEEEEEEYYDEEEEEDIDEEEVEEVIRGEVERAGAEAVVDDGNRNADERVEISNSNNHVGEGDENEEGKKENEPFAVPTTGAFYMHDDRFRDNAGGRHRRMRGGRHLWESKDDGKWGHDKFEEMTLQEKQYKEGRSSRGRYCAHSKNRFPDHGYPRGSRPKAFGKNYNQNQVPKVVRGRGPRRYEPSMRNSNQSPPVLNKLSGKPVEKTSQPNSSRAFTPATNADTVSIPAKKHIFASSLSSASPPFYPSGSSKKDTSLTQKKDVQAGSVSRDLHSSVQSNSLRGKNALDSLSMAKLYIDDSTTSASVKPLTNMQMLPSVSSLDNSSQSSQSRVQGRGMAVPGPKAYQPAPQQNQVNRVSPSAQVNAVQRIPVQGRAYFSVQAAPQQSGQHPGIGSRGSSLPKTAMSVSSYESGEVESSETSKPEGALASKGKSSLQGAGRGSYLYGGVQTIGTTGNMAISHGDQNFPAFLPVMQFGGQHSSGLSVPAVGMAFPGYVQSQPGMRNSEMTWLPVLTGAAGPLGATYCPPYIAVDGAYNGRPSGQTSSTGSSGNENSSNKPNNERKPPQTSELVTDEPGQRQNNPHKQPRRQVETHKLFLLTSSGKKSTHMFLSSAMSYVLDQFGPQFIPGYCSCADKCLFMLLQFENIIVALTGGIPLFICVRLDLVMKLMRNVGRLIHKSMNKNDCAAAVCIDDDGFLISLW</sequence>
<keyword evidence="14" id="KW-0472">Membrane</keyword>
<feature type="compositionally biased region" description="Basic and acidic residues" evidence="13">
    <location>
        <begin position="123"/>
        <end position="133"/>
    </location>
</feature>
<dbReference type="EMBL" id="JBBPBN010000056">
    <property type="protein sequence ID" value="KAK8989847.1"/>
    <property type="molecule type" value="Genomic_DNA"/>
</dbReference>
<feature type="compositionally biased region" description="Basic and acidic residues" evidence="13">
    <location>
        <begin position="106"/>
        <end position="116"/>
    </location>
</feature>
<feature type="transmembrane region" description="Helical" evidence="14">
    <location>
        <begin position="720"/>
        <end position="743"/>
    </location>
</feature>
<evidence type="ECO:0000256" key="7">
    <source>
        <dbReference type="ARBA" id="ARBA00022816"/>
    </source>
</evidence>
<gene>
    <name evidence="16" type="ORF">V6N11_064262</name>
</gene>
<evidence type="ECO:0000256" key="9">
    <source>
        <dbReference type="ARBA" id="ARBA00022884"/>
    </source>
</evidence>
<feature type="region of interest" description="Disordered" evidence="13">
    <location>
        <begin position="619"/>
        <end position="675"/>
    </location>
</feature>
<evidence type="ECO:0000313" key="16">
    <source>
        <dbReference type="EMBL" id="KAK8989847.1"/>
    </source>
</evidence>
<proteinExistence type="inferred from homology"/>
<evidence type="ECO:0000256" key="10">
    <source>
        <dbReference type="ARBA" id="ARBA00023161"/>
    </source>
</evidence>
<keyword evidence="14" id="KW-1133">Transmembrane helix</keyword>
<keyword evidence="14" id="KW-0812">Transmembrane</keyword>
<organism evidence="16 17">
    <name type="scientific">Hibiscus sabdariffa</name>
    <name type="common">roselle</name>
    <dbReference type="NCBI Taxonomy" id="183260"/>
    <lineage>
        <taxon>Eukaryota</taxon>
        <taxon>Viridiplantae</taxon>
        <taxon>Streptophyta</taxon>
        <taxon>Embryophyta</taxon>
        <taxon>Tracheophyta</taxon>
        <taxon>Spermatophyta</taxon>
        <taxon>Magnoliopsida</taxon>
        <taxon>eudicotyledons</taxon>
        <taxon>Gunneridae</taxon>
        <taxon>Pentapetalae</taxon>
        <taxon>rosids</taxon>
        <taxon>malvids</taxon>
        <taxon>Malvales</taxon>
        <taxon>Malvaceae</taxon>
        <taxon>Malvoideae</taxon>
        <taxon>Hibiscus</taxon>
    </lineage>
</organism>
<feature type="region of interest" description="Disordered" evidence="13">
    <location>
        <begin position="322"/>
        <end position="368"/>
    </location>
</feature>
<dbReference type="Proteomes" id="UP001396334">
    <property type="component" value="Unassembled WGS sequence"/>
</dbReference>
<evidence type="ECO:0000256" key="5">
    <source>
        <dbReference type="ARBA" id="ARBA00022490"/>
    </source>
</evidence>
<evidence type="ECO:0000256" key="4">
    <source>
        <dbReference type="ARBA" id="ARBA00022448"/>
    </source>
</evidence>
<comment type="caution">
    <text evidence="16">The sequence shown here is derived from an EMBL/GenBank/DDBJ whole genome shotgun (WGS) entry which is preliminary data.</text>
</comment>
<protein>
    <recommendedName>
        <fullName evidence="15">Btz domain-containing protein</fullName>
    </recommendedName>
</protein>
<dbReference type="PANTHER" id="PTHR46837">
    <property type="entry name" value="PROTEIN MLN51 HOMOLOG"/>
    <property type="match status" value="1"/>
</dbReference>
<evidence type="ECO:0000259" key="15">
    <source>
        <dbReference type="SMART" id="SM01044"/>
    </source>
</evidence>
<feature type="compositionally biased region" description="Basic and acidic residues" evidence="13">
    <location>
        <begin position="51"/>
        <end position="63"/>
    </location>
</feature>
<keyword evidence="4" id="KW-0813">Transport</keyword>
<comment type="subcellular location">
    <subcellularLocation>
        <location evidence="2">Cytoplasm</location>
    </subcellularLocation>
    <subcellularLocation>
        <location evidence="1">Nucleus</location>
    </subcellularLocation>
</comment>
<feature type="compositionally biased region" description="Low complexity" evidence="13">
    <location>
        <begin position="620"/>
        <end position="641"/>
    </location>
</feature>
<dbReference type="Pfam" id="PF09405">
    <property type="entry name" value="Btz"/>
    <property type="match status" value="1"/>
</dbReference>
<feature type="region of interest" description="Disordered" evidence="13">
    <location>
        <begin position="465"/>
        <end position="520"/>
    </location>
</feature>
<dbReference type="InterPro" id="IPR044796">
    <property type="entry name" value="MLN51_plant"/>
</dbReference>
<keyword evidence="6" id="KW-0507">mRNA processing</keyword>
<feature type="compositionally biased region" description="Basic and acidic residues" evidence="13">
    <location>
        <begin position="335"/>
        <end position="347"/>
    </location>
</feature>
<evidence type="ECO:0000256" key="11">
    <source>
        <dbReference type="ARBA" id="ARBA00023187"/>
    </source>
</evidence>
<feature type="region of interest" description="Disordered" evidence="13">
    <location>
        <begin position="209"/>
        <end position="308"/>
    </location>
</feature>
<feature type="region of interest" description="Disordered" evidence="13">
    <location>
        <begin position="1"/>
        <end position="162"/>
    </location>
</feature>
<dbReference type="InterPro" id="IPR018545">
    <property type="entry name" value="Btz_dom"/>
</dbReference>
<feature type="compositionally biased region" description="Low complexity" evidence="13">
    <location>
        <begin position="401"/>
        <end position="414"/>
    </location>
</feature>
<dbReference type="SMART" id="SM01044">
    <property type="entry name" value="Btz"/>
    <property type="match status" value="1"/>
</dbReference>
<feature type="compositionally biased region" description="Acidic residues" evidence="13">
    <location>
        <begin position="72"/>
        <end position="105"/>
    </location>
</feature>
<accession>A0ABR2PN51</accession>
<evidence type="ECO:0000256" key="8">
    <source>
        <dbReference type="ARBA" id="ARBA00022845"/>
    </source>
</evidence>
<evidence type="ECO:0000313" key="17">
    <source>
        <dbReference type="Proteomes" id="UP001396334"/>
    </source>
</evidence>
<keyword evidence="5" id="KW-0963">Cytoplasm</keyword>
<feature type="compositionally biased region" description="Polar residues" evidence="13">
    <location>
        <begin position="290"/>
        <end position="308"/>
    </location>
</feature>
<reference evidence="16 17" key="1">
    <citation type="journal article" date="2024" name="G3 (Bethesda)">
        <title>Genome assembly of Hibiscus sabdariffa L. provides insights into metabolisms of medicinal natural products.</title>
        <authorList>
            <person name="Kim T."/>
        </authorList>
    </citation>
    <scope>NUCLEOTIDE SEQUENCE [LARGE SCALE GENOMIC DNA]</scope>
    <source>
        <strain evidence="16">TK-2024</strain>
        <tissue evidence="16">Old leaves</tissue>
    </source>
</reference>
<keyword evidence="8" id="KW-0810">Translation regulation</keyword>
<evidence type="ECO:0000256" key="2">
    <source>
        <dbReference type="ARBA" id="ARBA00004496"/>
    </source>
</evidence>
<evidence type="ECO:0000256" key="12">
    <source>
        <dbReference type="ARBA" id="ARBA00023242"/>
    </source>
</evidence>
<evidence type="ECO:0000256" key="3">
    <source>
        <dbReference type="ARBA" id="ARBA00009548"/>
    </source>
</evidence>
<keyword evidence="11" id="KW-0508">mRNA splicing</keyword>
<comment type="similarity">
    <text evidence="3">Belongs to the CASC3 family.</text>
</comment>
<keyword evidence="9" id="KW-0694">RNA-binding</keyword>
<keyword evidence="7" id="KW-0509">mRNA transport</keyword>
<keyword evidence="10" id="KW-0866">Nonsense-mediated mRNA decay</keyword>
<name>A0ABR2PN51_9ROSI</name>
<keyword evidence="17" id="KW-1185">Reference proteome</keyword>
<feature type="compositionally biased region" description="Basic residues" evidence="13">
    <location>
        <begin position="219"/>
        <end position="229"/>
    </location>
</feature>
<dbReference type="PANTHER" id="PTHR46837:SF5">
    <property type="entry name" value="PROTEIN MLN51 HOMOLOG"/>
    <property type="match status" value="1"/>
</dbReference>
<feature type="domain" description="Btz" evidence="15">
    <location>
        <begin position="115"/>
        <end position="229"/>
    </location>
</feature>
<evidence type="ECO:0000256" key="6">
    <source>
        <dbReference type="ARBA" id="ARBA00022664"/>
    </source>
</evidence>
<evidence type="ECO:0000256" key="13">
    <source>
        <dbReference type="SAM" id="MobiDB-lite"/>
    </source>
</evidence>
<evidence type="ECO:0000256" key="14">
    <source>
        <dbReference type="SAM" id="Phobius"/>
    </source>
</evidence>
<feature type="region of interest" description="Disordered" evidence="13">
    <location>
        <begin position="399"/>
        <end position="437"/>
    </location>
</feature>